<keyword evidence="4 10" id="KW-0812">Transmembrane</keyword>
<proteinExistence type="predicted"/>
<keyword evidence="13" id="KW-1185">Reference proteome</keyword>
<evidence type="ECO:0000259" key="11">
    <source>
        <dbReference type="Pfam" id="PF00999"/>
    </source>
</evidence>
<protein>
    <recommendedName>
        <fullName evidence="11">Cation/H+ exchanger transmembrane domain-containing protein</fullName>
    </recommendedName>
</protein>
<comment type="subcellular location">
    <subcellularLocation>
        <location evidence="1">Membrane</location>
        <topology evidence="1">Multi-pass membrane protein</topology>
    </subcellularLocation>
</comment>
<evidence type="ECO:0000256" key="9">
    <source>
        <dbReference type="ARBA" id="ARBA00023201"/>
    </source>
</evidence>
<evidence type="ECO:0000256" key="2">
    <source>
        <dbReference type="ARBA" id="ARBA00022448"/>
    </source>
</evidence>
<feature type="transmembrane region" description="Helical" evidence="10">
    <location>
        <begin position="87"/>
        <end position="113"/>
    </location>
</feature>
<keyword evidence="5 10" id="KW-1133">Transmembrane helix</keyword>
<sequence length="391" mass="41986">MYEVFDFLISLASILFFAKVFGEIALKLGQNAIIGELLAGIFIGHSVLGIVHETPALSNISELGAIILLFEVGLSTDIKEFFKSSGWAMLVASVGVIVPYFLGYFVFLCFGLTDMQAIFAGAVLTATSVGITVRVFMDLKCVKTEEAKIVLGAAVIDDVIGLTMLAVILKLVTGGTVSFGTIAYISGTAVLFLLLSVVAGILIAPTIFKFISKMKQPYMVSIMGIVFCFIVSAFSTKIELAPIVGAFVAGLVLSTIKQGKEIKKDIKPIYAIFVPIFFVLMGTRVDISIFNPFVAANREILVLTGVLFVVAFVGKAVAGFAVLKKGINTLLIGISMVPRGEVGLIFAEIGLKNNVFETRDYSALVAVIMLTTFITPIILKYLILKQKNNSV</sequence>
<feature type="transmembrane region" description="Helical" evidence="10">
    <location>
        <begin position="268"/>
        <end position="294"/>
    </location>
</feature>
<keyword evidence="3" id="KW-0050">Antiport</keyword>
<feature type="transmembrane region" description="Helical" evidence="10">
    <location>
        <begin position="216"/>
        <end position="234"/>
    </location>
</feature>
<keyword evidence="7" id="KW-0406">Ion transport</keyword>
<dbReference type="PANTHER" id="PTHR43562:SF3">
    <property type="entry name" value="SODIUM ION_PROTON EXCHANGER (EUROFUNG)"/>
    <property type="match status" value="1"/>
</dbReference>
<dbReference type="Proteomes" id="UP000095237">
    <property type="component" value="Unassembled WGS sequence"/>
</dbReference>
<feature type="transmembrane region" description="Helical" evidence="10">
    <location>
        <begin position="181"/>
        <end position="204"/>
    </location>
</feature>
<reference evidence="12 13" key="1">
    <citation type="submission" date="2015-11" db="EMBL/GenBank/DDBJ databases">
        <title>Evidence for parallel genomic evolution in an endosymbiosis of termite gut flagellates.</title>
        <authorList>
            <person name="Zheng H."/>
        </authorList>
    </citation>
    <scope>NUCLEOTIDE SEQUENCE [LARGE SCALE GENOMIC DNA]</scope>
    <source>
        <strain evidence="12 13">CET450</strain>
    </source>
</reference>
<dbReference type="InterPro" id="IPR006153">
    <property type="entry name" value="Cation/H_exchanger_TM"/>
</dbReference>
<evidence type="ECO:0000256" key="7">
    <source>
        <dbReference type="ARBA" id="ARBA00023065"/>
    </source>
</evidence>
<feature type="transmembrane region" description="Helical" evidence="10">
    <location>
        <begin position="330"/>
        <end position="349"/>
    </location>
</feature>
<dbReference type="GO" id="GO:0006814">
    <property type="term" value="P:sodium ion transport"/>
    <property type="evidence" value="ECO:0007669"/>
    <property type="project" value="UniProtKB-KW"/>
</dbReference>
<feature type="transmembrane region" description="Helical" evidence="10">
    <location>
        <begin position="300"/>
        <end position="323"/>
    </location>
</feature>
<comment type="caution">
    <text evidence="12">The sequence shown here is derived from an EMBL/GenBank/DDBJ whole genome shotgun (WGS) entry which is preliminary data.</text>
</comment>
<evidence type="ECO:0000256" key="10">
    <source>
        <dbReference type="SAM" id="Phobius"/>
    </source>
</evidence>
<dbReference type="GO" id="GO:1902600">
    <property type="term" value="P:proton transmembrane transport"/>
    <property type="evidence" value="ECO:0007669"/>
    <property type="project" value="InterPro"/>
</dbReference>
<dbReference type="GO" id="GO:0016020">
    <property type="term" value="C:membrane"/>
    <property type="evidence" value="ECO:0007669"/>
    <property type="project" value="UniProtKB-SubCell"/>
</dbReference>
<evidence type="ECO:0000313" key="13">
    <source>
        <dbReference type="Proteomes" id="UP000095237"/>
    </source>
</evidence>
<dbReference type="PANTHER" id="PTHR43562">
    <property type="entry name" value="NAPA-TYPE SODIUM/HYDROGEN ANTIPORTER"/>
    <property type="match status" value="1"/>
</dbReference>
<feature type="transmembrane region" description="Helical" evidence="10">
    <location>
        <begin position="361"/>
        <end position="383"/>
    </location>
</feature>
<accession>A0A1E5IIM2</accession>
<feature type="transmembrane region" description="Helical" evidence="10">
    <location>
        <begin position="149"/>
        <end position="169"/>
    </location>
</feature>
<evidence type="ECO:0000313" key="12">
    <source>
        <dbReference type="EMBL" id="OEG70347.1"/>
    </source>
</evidence>
<dbReference type="GO" id="GO:0015297">
    <property type="term" value="F:antiporter activity"/>
    <property type="evidence" value="ECO:0007669"/>
    <property type="project" value="UniProtKB-KW"/>
</dbReference>
<evidence type="ECO:0000256" key="8">
    <source>
        <dbReference type="ARBA" id="ARBA00023136"/>
    </source>
</evidence>
<dbReference type="EMBL" id="LNVX01000364">
    <property type="protein sequence ID" value="OEG70347.1"/>
    <property type="molecule type" value="Genomic_DNA"/>
</dbReference>
<evidence type="ECO:0000256" key="5">
    <source>
        <dbReference type="ARBA" id="ARBA00022989"/>
    </source>
</evidence>
<keyword evidence="2" id="KW-0813">Transport</keyword>
<evidence type="ECO:0000256" key="4">
    <source>
        <dbReference type="ARBA" id="ARBA00022692"/>
    </source>
</evidence>
<feature type="domain" description="Cation/H+ exchanger transmembrane" evidence="11">
    <location>
        <begin position="15"/>
        <end position="382"/>
    </location>
</feature>
<gene>
    <name evidence="12" type="ORF">ATZ36_01200</name>
</gene>
<keyword evidence="9" id="KW-0739">Sodium transport</keyword>
<organism evidence="12 13">
    <name type="scientific">Endomicrobium trichonymphae</name>
    <dbReference type="NCBI Taxonomy" id="1408204"/>
    <lineage>
        <taxon>Bacteria</taxon>
        <taxon>Pseudomonadati</taxon>
        <taxon>Elusimicrobiota</taxon>
        <taxon>Endomicrobiia</taxon>
        <taxon>Endomicrobiales</taxon>
        <taxon>Endomicrobiaceae</taxon>
        <taxon>Candidatus Endomicrobiellum</taxon>
    </lineage>
</organism>
<evidence type="ECO:0000256" key="3">
    <source>
        <dbReference type="ARBA" id="ARBA00022449"/>
    </source>
</evidence>
<evidence type="ECO:0000256" key="1">
    <source>
        <dbReference type="ARBA" id="ARBA00004141"/>
    </source>
</evidence>
<feature type="transmembrane region" description="Helical" evidence="10">
    <location>
        <begin position="32"/>
        <end position="51"/>
    </location>
</feature>
<keyword evidence="6" id="KW-0915">Sodium</keyword>
<evidence type="ECO:0000256" key="6">
    <source>
        <dbReference type="ARBA" id="ARBA00023053"/>
    </source>
</evidence>
<feature type="transmembrane region" description="Helical" evidence="10">
    <location>
        <begin position="119"/>
        <end position="137"/>
    </location>
</feature>
<dbReference type="Pfam" id="PF00999">
    <property type="entry name" value="Na_H_Exchanger"/>
    <property type="match status" value="1"/>
</dbReference>
<dbReference type="InterPro" id="IPR038770">
    <property type="entry name" value="Na+/solute_symporter_sf"/>
</dbReference>
<keyword evidence="8 10" id="KW-0472">Membrane</keyword>
<name>A0A1E5IIM2_ENDTX</name>
<feature type="transmembrane region" description="Helical" evidence="10">
    <location>
        <begin position="240"/>
        <end position="256"/>
    </location>
</feature>
<dbReference type="AlphaFoldDB" id="A0A1E5IIM2"/>
<dbReference type="Gene3D" id="1.20.1530.20">
    <property type="match status" value="1"/>
</dbReference>